<evidence type="ECO:0000313" key="3">
    <source>
        <dbReference type="Proteomes" id="UP000627205"/>
    </source>
</evidence>
<sequence length="335" mass="36678">MTEFLNPAQTLRDPSANRHILYGISLFFLGLSTSLYTACAAAQQPLELNVSANTIQKRANGVLSLMAYSVVPDLASSSLSIQDSSSHDTTINMVQFAGGATISKSLPLYLEGGFALSRYDPQFVASAGTDQRTLPFKWNSITGTAGVGWDFPVAEDLVLRPIFNFALGRVESDLALGNLILGYRTGRSFDFLENGHLNAYGLGGSLMLDYEHYRKDYEVDVELRYTDIELRSFGGADSIQGSADARTASLWTRYRAPTGITMLDRPLRYVLEFSHSHYLGSQAGILGFDYLSTIGAGFELDSSAYDVYVTRTRLVMRYMFGDDVSGVSLGLALSF</sequence>
<protein>
    <recommendedName>
        <fullName evidence="4">Autotransporter domain-containing protein</fullName>
    </recommendedName>
</protein>
<dbReference type="AlphaFoldDB" id="A0A8J3B1F4"/>
<reference evidence="2" key="1">
    <citation type="journal article" date="2014" name="Int. J. Syst. Evol. Microbiol.">
        <title>Complete genome sequence of Corynebacterium casei LMG S-19264T (=DSM 44701T), isolated from a smear-ripened cheese.</title>
        <authorList>
            <consortium name="US DOE Joint Genome Institute (JGI-PGF)"/>
            <person name="Walter F."/>
            <person name="Albersmeier A."/>
            <person name="Kalinowski J."/>
            <person name="Ruckert C."/>
        </authorList>
    </citation>
    <scope>NUCLEOTIDE SEQUENCE</scope>
    <source>
        <strain evidence="2">CCM 7664</strain>
    </source>
</reference>
<feature type="transmembrane region" description="Helical" evidence="1">
    <location>
        <begin position="20"/>
        <end position="38"/>
    </location>
</feature>
<proteinExistence type="predicted"/>
<name>A0A8J3B1F4_9BURK</name>
<evidence type="ECO:0000313" key="2">
    <source>
        <dbReference type="EMBL" id="GGI53070.1"/>
    </source>
</evidence>
<dbReference type="EMBL" id="BMDP01000001">
    <property type="protein sequence ID" value="GGI53070.1"/>
    <property type="molecule type" value="Genomic_DNA"/>
</dbReference>
<organism evidence="2 3">
    <name type="scientific">Oxalicibacterium solurbis</name>
    <dbReference type="NCBI Taxonomy" id="69280"/>
    <lineage>
        <taxon>Bacteria</taxon>
        <taxon>Pseudomonadati</taxon>
        <taxon>Pseudomonadota</taxon>
        <taxon>Betaproteobacteria</taxon>
        <taxon>Burkholderiales</taxon>
        <taxon>Oxalobacteraceae</taxon>
        <taxon>Oxalicibacterium</taxon>
    </lineage>
</organism>
<evidence type="ECO:0008006" key="4">
    <source>
        <dbReference type="Google" id="ProtNLM"/>
    </source>
</evidence>
<comment type="caution">
    <text evidence="2">The sequence shown here is derived from an EMBL/GenBank/DDBJ whole genome shotgun (WGS) entry which is preliminary data.</text>
</comment>
<keyword evidence="1" id="KW-0812">Transmembrane</keyword>
<accession>A0A8J3B1F4</accession>
<gene>
    <name evidence="2" type="ORF">GCM10011430_02440</name>
</gene>
<keyword evidence="1" id="KW-1133">Transmembrane helix</keyword>
<keyword evidence="1" id="KW-0472">Membrane</keyword>
<keyword evidence="3" id="KW-1185">Reference proteome</keyword>
<dbReference type="RefSeq" id="WP_229723901.1">
    <property type="nucleotide sequence ID" value="NZ_BMDP01000001.1"/>
</dbReference>
<evidence type="ECO:0000256" key="1">
    <source>
        <dbReference type="SAM" id="Phobius"/>
    </source>
</evidence>
<dbReference type="Proteomes" id="UP000627205">
    <property type="component" value="Unassembled WGS sequence"/>
</dbReference>
<reference evidence="2" key="2">
    <citation type="submission" date="2020-09" db="EMBL/GenBank/DDBJ databases">
        <authorList>
            <person name="Sun Q."/>
            <person name="Sedlacek I."/>
        </authorList>
    </citation>
    <scope>NUCLEOTIDE SEQUENCE</scope>
    <source>
        <strain evidence="2">CCM 7664</strain>
    </source>
</reference>